<gene>
    <name evidence="2" type="ORF">CBF70_06865</name>
</gene>
<comment type="caution">
    <text evidence="2">The sequence shown here is derived from an EMBL/GenBank/DDBJ whole genome shotgun (WGS) entry which is preliminary data.</text>
</comment>
<keyword evidence="1" id="KW-1133">Transmembrane helix</keyword>
<name>A0A256LDR7_9LACO</name>
<keyword evidence="1" id="KW-0812">Transmembrane</keyword>
<dbReference type="EMBL" id="NGNX01000022">
    <property type="protein sequence ID" value="OYR91561.1"/>
    <property type="molecule type" value="Genomic_DNA"/>
</dbReference>
<dbReference type="Proteomes" id="UP000215828">
    <property type="component" value="Unassembled WGS sequence"/>
</dbReference>
<accession>A0A256LDR7</accession>
<evidence type="ECO:0000256" key="1">
    <source>
        <dbReference type="SAM" id="Phobius"/>
    </source>
</evidence>
<evidence type="ECO:0000313" key="3">
    <source>
        <dbReference type="Proteomes" id="UP000215828"/>
    </source>
</evidence>
<proteinExistence type="predicted"/>
<dbReference type="AlphaFoldDB" id="A0A256LDR7"/>
<dbReference type="RefSeq" id="WP_057718157.1">
    <property type="nucleotide sequence ID" value="NZ_CAOXJC010000002.1"/>
</dbReference>
<dbReference type="PROSITE" id="PS51257">
    <property type="entry name" value="PROKAR_LIPOPROTEIN"/>
    <property type="match status" value="1"/>
</dbReference>
<sequence>MKEKIKSNKPNVITIVVIIVIALVGCIYGVVHQHNYLNDHDLNGRYICEVTSHGQTEKWSIKFKNNKTFVYTAKFMNKYEDYWDSNVSKETGTYQLSKGNLKLKGKQINAEGKLSEDKKSFTLKKVKNAHSSTQFPRFLRTGLTFKIDE</sequence>
<feature type="transmembrane region" description="Helical" evidence="1">
    <location>
        <begin position="12"/>
        <end position="31"/>
    </location>
</feature>
<protein>
    <submittedName>
        <fullName evidence="2">Uncharacterized protein</fullName>
    </submittedName>
</protein>
<reference evidence="2 3" key="2">
    <citation type="submission" date="2017-09" db="EMBL/GenBank/DDBJ databases">
        <title>Tripartite evolution among Lactobacillus johnsonii, Lactobacillus taiwanensis, Lactobacillus reuteri and their rodent host.</title>
        <authorList>
            <person name="Wang T."/>
            <person name="Knowles S."/>
            <person name="Cheng C."/>
        </authorList>
    </citation>
    <scope>NUCLEOTIDE SEQUENCE [LARGE SCALE GENOMIC DNA]</scope>
    <source>
        <strain evidence="2 3">609q</strain>
    </source>
</reference>
<organism evidence="2 3">
    <name type="scientific">Lactobacillus taiwanensis</name>
    <dbReference type="NCBI Taxonomy" id="508451"/>
    <lineage>
        <taxon>Bacteria</taxon>
        <taxon>Bacillati</taxon>
        <taxon>Bacillota</taxon>
        <taxon>Bacilli</taxon>
        <taxon>Lactobacillales</taxon>
        <taxon>Lactobacillaceae</taxon>
        <taxon>Lactobacillus</taxon>
    </lineage>
</organism>
<keyword evidence="1" id="KW-0472">Membrane</keyword>
<reference evidence="2 3" key="1">
    <citation type="submission" date="2017-04" db="EMBL/GenBank/DDBJ databases">
        <authorList>
            <person name="Afonso C.L."/>
            <person name="Miller P.J."/>
            <person name="Scott M.A."/>
            <person name="Spackman E."/>
            <person name="Goraichik I."/>
            <person name="Dimitrov K.M."/>
            <person name="Suarez D.L."/>
            <person name="Swayne D.E."/>
        </authorList>
    </citation>
    <scope>NUCLEOTIDE SEQUENCE [LARGE SCALE GENOMIC DNA]</scope>
    <source>
        <strain evidence="2 3">609q</strain>
    </source>
</reference>
<evidence type="ECO:0000313" key="2">
    <source>
        <dbReference type="EMBL" id="OYR91561.1"/>
    </source>
</evidence>